<feature type="region of interest" description="Disordered" evidence="1">
    <location>
        <begin position="148"/>
        <end position="220"/>
    </location>
</feature>
<name>A0A1B0XBC0_ADEE1</name>
<accession>A0A1B0XBC0</accession>
<protein>
    <submittedName>
        <fullName evidence="2">Encapsidation protein</fullName>
    </submittedName>
</protein>
<feature type="compositionally biased region" description="Basic and acidic residues" evidence="1">
    <location>
        <begin position="57"/>
        <end position="72"/>
    </location>
</feature>
<organismHost>
    <name type="scientific">Equus caballus</name>
    <name type="common">Horse</name>
    <dbReference type="NCBI Taxonomy" id="9796"/>
</organismHost>
<dbReference type="Proteomes" id="UP000138550">
    <property type="component" value="Segment"/>
</dbReference>
<feature type="compositionally biased region" description="Low complexity" evidence="1">
    <location>
        <begin position="158"/>
        <end position="183"/>
    </location>
</feature>
<sequence>MTARLSPVMEELEEGELLTPEDITDTEAEEEEEDGSTGPPSPLDSQPQGLLPPQEAAPERTPRWDQKLKDSGKTPAHPSRSAGRSYRSWRAHKSKILNCLWACRGNVAFTRRYMLFKQGVNIPNNVIHYYNSRYHSAAYAETAPAFQSAARGGGGGATATPESRAAPSPLSPAADTRPPHAAAGRGGGGTPSHPAPEESDLPHSLCHLPAEQRVPHGAKN</sequence>
<dbReference type="EMBL" id="KU133477">
    <property type="protein sequence ID" value="ANG08570.1"/>
    <property type="molecule type" value="Genomic_DNA"/>
</dbReference>
<organism evidence="2 3">
    <name type="scientific">Equine adenovirus A serotype 1</name>
    <name type="common">EAdV-1</name>
    <name type="synonym">Equine adenovirus 1</name>
    <dbReference type="NCBI Taxonomy" id="46916"/>
    <lineage>
        <taxon>Viruses</taxon>
        <taxon>Varidnaviria</taxon>
        <taxon>Bamfordvirae</taxon>
        <taxon>Preplasmiviricota</taxon>
        <taxon>Polisuviricotina</taxon>
        <taxon>Pharingeaviricetes</taxon>
        <taxon>Rowavirales</taxon>
        <taxon>Adenoviridae</taxon>
        <taxon>Mastadenovirus</taxon>
        <taxon>Mastadenovirus equi</taxon>
        <taxon>Equine mastadenovirus A</taxon>
    </lineage>
</organism>
<feature type="compositionally biased region" description="Acidic residues" evidence="1">
    <location>
        <begin position="22"/>
        <end position="35"/>
    </location>
</feature>
<reference evidence="2 3" key="1">
    <citation type="submission" date="2015-11" db="EMBL/GenBank/DDBJ databases">
        <title>Next-gen sequencing and molecular characterization of equine adenovirus serotype 1 isolated from healthy equines in India.</title>
        <authorList>
            <person name="Appaiahgari M.B."/>
            <person name="Gulati B.R."/>
            <person name="Singh A."/>
            <person name="Kathaperumal K."/>
            <person name="Vrati S."/>
        </authorList>
    </citation>
    <scope>NUCLEOTIDE SEQUENCE [LARGE SCALE GENOMIC DNA]</scope>
    <source>
        <strain evidence="2">H9NS</strain>
    </source>
</reference>
<evidence type="ECO:0000256" key="1">
    <source>
        <dbReference type="SAM" id="MobiDB-lite"/>
    </source>
</evidence>
<evidence type="ECO:0000313" key="2">
    <source>
        <dbReference type="EMBL" id="ANG08570.1"/>
    </source>
</evidence>
<gene>
    <name evidence="2" type="primary">22K</name>
</gene>
<feature type="region of interest" description="Disordered" evidence="1">
    <location>
        <begin position="1"/>
        <end position="87"/>
    </location>
</feature>
<evidence type="ECO:0000313" key="3">
    <source>
        <dbReference type="Proteomes" id="UP000138550"/>
    </source>
</evidence>
<proteinExistence type="predicted"/>